<feature type="non-terminal residue" evidence="3">
    <location>
        <position position="1"/>
    </location>
</feature>
<sequence length="285" mass="31499">TEASLTPSQPTHLPRPVHDDSDLDDDDDDDNEELDPLPGATNIGGDGLPDDGDLVDEGLFEECLDLDEEEQTENDLKAIAEDLSATTGLSHAEVLELLLEQQREKQEMRRAKLAAKKDADTMRALVRRTTGPAAAEDEERRDDGSTLFVTATPDLVRGAPSSAAAYPQSQQQQQRTVSIPPPLSLPRKVVPSSIPPLNVDADDEDINLPPPVVLLSSRAAYFAVNRELFPTMSTSQSSNNAKDDEFVDLQTYRAQRARFVVRRHRLVDFVFAPRHLYGFRDLCAL</sequence>
<keyword evidence="4" id="KW-1185">Reference proteome</keyword>
<feature type="region of interest" description="Disordered" evidence="2">
    <location>
        <begin position="1"/>
        <end position="57"/>
    </location>
</feature>
<feature type="coiled-coil region" evidence="1">
    <location>
        <begin position="66"/>
        <end position="118"/>
    </location>
</feature>
<feature type="region of interest" description="Disordered" evidence="2">
    <location>
        <begin position="158"/>
        <end position="184"/>
    </location>
</feature>
<dbReference type="VEuPathDB" id="TriTrypDB:BSAL_42795"/>
<feature type="compositionally biased region" description="Polar residues" evidence="2">
    <location>
        <begin position="1"/>
        <end position="11"/>
    </location>
</feature>
<name>A0A0S4JXV8_BODSA</name>
<protein>
    <submittedName>
        <fullName evidence="3">Uncharacterized protein</fullName>
    </submittedName>
</protein>
<proteinExistence type="predicted"/>
<dbReference type="EMBL" id="CYKH01002153">
    <property type="protein sequence ID" value="CUG93421.1"/>
    <property type="molecule type" value="Genomic_DNA"/>
</dbReference>
<feature type="compositionally biased region" description="Acidic residues" evidence="2">
    <location>
        <begin position="48"/>
        <end position="57"/>
    </location>
</feature>
<feature type="compositionally biased region" description="Acidic residues" evidence="2">
    <location>
        <begin position="21"/>
        <end position="35"/>
    </location>
</feature>
<dbReference type="AlphaFoldDB" id="A0A0S4JXV8"/>
<gene>
    <name evidence="3" type="ORF">BSAL_42795</name>
</gene>
<feature type="compositionally biased region" description="Low complexity" evidence="2">
    <location>
        <begin position="159"/>
        <end position="178"/>
    </location>
</feature>
<evidence type="ECO:0000313" key="3">
    <source>
        <dbReference type="EMBL" id="CUG93421.1"/>
    </source>
</evidence>
<reference evidence="4" key="1">
    <citation type="submission" date="2015-09" db="EMBL/GenBank/DDBJ databases">
        <authorList>
            <consortium name="Pathogen Informatics"/>
        </authorList>
    </citation>
    <scope>NUCLEOTIDE SEQUENCE [LARGE SCALE GENOMIC DNA]</scope>
    <source>
        <strain evidence="4">Lake Konstanz</strain>
    </source>
</reference>
<organism evidence="3 4">
    <name type="scientific">Bodo saltans</name>
    <name type="common">Flagellated protozoan</name>
    <dbReference type="NCBI Taxonomy" id="75058"/>
    <lineage>
        <taxon>Eukaryota</taxon>
        <taxon>Discoba</taxon>
        <taxon>Euglenozoa</taxon>
        <taxon>Kinetoplastea</taxon>
        <taxon>Metakinetoplastina</taxon>
        <taxon>Eubodonida</taxon>
        <taxon>Bodonidae</taxon>
        <taxon>Bodo</taxon>
    </lineage>
</organism>
<evidence type="ECO:0000256" key="2">
    <source>
        <dbReference type="SAM" id="MobiDB-lite"/>
    </source>
</evidence>
<keyword evidence="1" id="KW-0175">Coiled coil</keyword>
<accession>A0A0S4JXV8</accession>
<feature type="region of interest" description="Disordered" evidence="2">
    <location>
        <begin position="128"/>
        <end position="147"/>
    </location>
</feature>
<evidence type="ECO:0000313" key="4">
    <source>
        <dbReference type="Proteomes" id="UP000051952"/>
    </source>
</evidence>
<dbReference type="Proteomes" id="UP000051952">
    <property type="component" value="Unassembled WGS sequence"/>
</dbReference>
<evidence type="ECO:0000256" key="1">
    <source>
        <dbReference type="SAM" id="Coils"/>
    </source>
</evidence>